<feature type="transmembrane region" description="Helical" evidence="1">
    <location>
        <begin position="55"/>
        <end position="76"/>
    </location>
</feature>
<proteinExistence type="predicted"/>
<feature type="transmembrane region" description="Helical" evidence="1">
    <location>
        <begin position="120"/>
        <end position="142"/>
    </location>
</feature>
<dbReference type="OrthoDB" id="5516794at2"/>
<gene>
    <name evidence="2" type="ORF">SOCEGT47_016910</name>
</gene>
<keyword evidence="1" id="KW-0812">Transmembrane</keyword>
<reference evidence="2 3" key="1">
    <citation type="submission" date="2015-09" db="EMBL/GenBank/DDBJ databases">
        <title>Sorangium comparison.</title>
        <authorList>
            <person name="Zaburannyi N."/>
            <person name="Bunk B."/>
            <person name="Overmann J."/>
            <person name="Mueller R."/>
        </authorList>
    </citation>
    <scope>NUCLEOTIDE SEQUENCE [LARGE SCALE GENOMIC DNA]</scope>
    <source>
        <strain evidence="2 3">So ceGT47</strain>
    </source>
</reference>
<evidence type="ECO:0000256" key="1">
    <source>
        <dbReference type="SAM" id="Phobius"/>
    </source>
</evidence>
<keyword evidence="1" id="KW-0472">Membrane</keyword>
<feature type="transmembrane region" description="Helical" evidence="1">
    <location>
        <begin position="195"/>
        <end position="213"/>
    </location>
</feature>
<evidence type="ECO:0000313" key="2">
    <source>
        <dbReference type="EMBL" id="AUX21212.1"/>
    </source>
</evidence>
<dbReference type="AlphaFoldDB" id="A0A4V0ND27"/>
<evidence type="ECO:0000313" key="3">
    <source>
        <dbReference type="Proteomes" id="UP000295781"/>
    </source>
</evidence>
<feature type="transmembrane region" description="Helical" evidence="1">
    <location>
        <begin position="154"/>
        <end position="175"/>
    </location>
</feature>
<feature type="transmembrane region" description="Helical" evidence="1">
    <location>
        <begin position="12"/>
        <end position="35"/>
    </location>
</feature>
<keyword evidence="1" id="KW-1133">Transmembrane helix</keyword>
<dbReference type="RefSeq" id="WP_129346562.1">
    <property type="nucleotide sequence ID" value="NZ_CP012670.1"/>
</dbReference>
<dbReference type="EMBL" id="CP012670">
    <property type="protein sequence ID" value="AUX21212.1"/>
    <property type="molecule type" value="Genomic_DNA"/>
</dbReference>
<protein>
    <submittedName>
        <fullName evidence="2">Uncharacterized protein</fullName>
    </submittedName>
</protein>
<accession>A0A4V0ND27</accession>
<organism evidence="2 3">
    <name type="scientific">Sorangium cellulosum</name>
    <name type="common">Polyangium cellulosum</name>
    <dbReference type="NCBI Taxonomy" id="56"/>
    <lineage>
        <taxon>Bacteria</taxon>
        <taxon>Pseudomonadati</taxon>
        <taxon>Myxococcota</taxon>
        <taxon>Polyangia</taxon>
        <taxon>Polyangiales</taxon>
        <taxon>Polyangiaceae</taxon>
        <taxon>Sorangium</taxon>
    </lineage>
</organism>
<feature type="transmembrane region" description="Helical" evidence="1">
    <location>
        <begin position="83"/>
        <end position="100"/>
    </location>
</feature>
<dbReference type="Proteomes" id="UP000295781">
    <property type="component" value="Chromosome"/>
</dbReference>
<sequence length="238" mass="25337">MQITVSTARLRVALLAVMAVVAGAGLAVEVLKPVLGLRGRSGVVPLFSLSYEQNVPTWYTSSLLLACSLALAVIAVGARRAGGFVKHWWGLSAAFLYISLDEVVEIHEAASSWLDLGGVLYFSWVIPAAIVVAAFAAAYLRFLGHLPRDTRNRFLLSGGIYVTGALVMELPLGYWTEQAGSDNLVYGLIDFVEESMEMLGVNLFLLALLGHLAGEGWAIGFSRAAPGPRSSVAGERAA</sequence>
<name>A0A4V0ND27_SORCE</name>